<proteinExistence type="predicted"/>
<reference evidence="3" key="1">
    <citation type="journal article" date="2019" name="Int. J. Syst. Evol. Microbiol.">
        <title>The Global Catalogue of Microorganisms (GCM) 10K type strain sequencing project: providing services to taxonomists for standard genome sequencing and annotation.</title>
        <authorList>
            <consortium name="The Broad Institute Genomics Platform"/>
            <consortium name="The Broad Institute Genome Sequencing Center for Infectious Disease"/>
            <person name="Wu L."/>
            <person name="Ma J."/>
        </authorList>
    </citation>
    <scope>NUCLEOTIDE SEQUENCE [LARGE SCALE GENOMIC DNA]</scope>
    <source>
        <strain evidence="3">JCM 17919</strain>
    </source>
</reference>
<dbReference type="Proteomes" id="UP001501725">
    <property type="component" value="Unassembled WGS sequence"/>
</dbReference>
<feature type="transmembrane region" description="Helical" evidence="1">
    <location>
        <begin position="6"/>
        <end position="28"/>
    </location>
</feature>
<evidence type="ECO:0000313" key="3">
    <source>
        <dbReference type="Proteomes" id="UP001501725"/>
    </source>
</evidence>
<keyword evidence="1" id="KW-0812">Transmembrane</keyword>
<name>A0ABP8GWQ0_9BACT</name>
<evidence type="ECO:0000256" key="1">
    <source>
        <dbReference type="SAM" id="Phobius"/>
    </source>
</evidence>
<protein>
    <recommendedName>
        <fullName evidence="4">DUF4328 domain-containing protein</fullName>
    </recommendedName>
</protein>
<comment type="caution">
    <text evidence="2">The sequence shown here is derived from an EMBL/GenBank/DDBJ whole genome shotgun (WGS) entry which is preliminary data.</text>
</comment>
<accession>A0ABP8GWQ0</accession>
<feature type="transmembrane region" description="Helical" evidence="1">
    <location>
        <begin position="107"/>
        <end position="138"/>
    </location>
</feature>
<keyword evidence="1" id="KW-1133">Transmembrane helix</keyword>
<feature type="transmembrane region" description="Helical" evidence="1">
    <location>
        <begin position="49"/>
        <end position="70"/>
    </location>
</feature>
<dbReference type="RefSeq" id="WP_345255814.1">
    <property type="nucleotide sequence ID" value="NZ_BAABGY010000007.1"/>
</dbReference>
<sequence>MGPIGFNELIVIFIALGVFLIPAILFMMTQQSVLKNVQVRNRRMSPGEVWLQLIPLFGIVWAFFVVNRIADSIALELGDAEFTFDSASDPYGDRSAPREKPTQGIGLAYLICAVCSIIPFLGVLASLGCIVCWIIYWVKLSEYRNLLVTRRYNNTSVPAY</sequence>
<organism evidence="2 3">
    <name type="scientific">Flaviaesturariibacter amylovorans</name>
    <dbReference type="NCBI Taxonomy" id="1084520"/>
    <lineage>
        <taxon>Bacteria</taxon>
        <taxon>Pseudomonadati</taxon>
        <taxon>Bacteroidota</taxon>
        <taxon>Chitinophagia</taxon>
        <taxon>Chitinophagales</taxon>
        <taxon>Chitinophagaceae</taxon>
        <taxon>Flaviaestuariibacter</taxon>
    </lineage>
</organism>
<keyword evidence="1" id="KW-0472">Membrane</keyword>
<evidence type="ECO:0000313" key="2">
    <source>
        <dbReference type="EMBL" id="GAA4331063.1"/>
    </source>
</evidence>
<gene>
    <name evidence="2" type="ORF">GCM10023184_22550</name>
</gene>
<dbReference type="EMBL" id="BAABGY010000007">
    <property type="protein sequence ID" value="GAA4331063.1"/>
    <property type="molecule type" value="Genomic_DNA"/>
</dbReference>
<keyword evidence="3" id="KW-1185">Reference proteome</keyword>
<evidence type="ECO:0008006" key="4">
    <source>
        <dbReference type="Google" id="ProtNLM"/>
    </source>
</evidence>